<reference evidence="9" key="1">
    <citation type="submission" date="2017-02" db="UniProtKB">
        <authorList>
            <consortium name="WormBaseParasite"/>
        </authorList>
    </citation>
    <scope>IDENTIFICATION</scope>
</reference>
<dbReference type="Gene3D" id="2.60.40.3330">
    <property type="match status" value="3"/>
</dbReference>
<dbReference type="OMA" id="RCKERTR"/>
<feature type="transmembrane region" description="Helical" evidence="5">
    <location>
        <begin position="281"/>
        <end position="301"/>
    </location>
</feature>
<reference evidence="7 8" key="2">
    <citation type="submission" date="2018-11" db="EMBL/GenBank/DDBJ databases">
        <authorList>
            <consortium name="Pathogen Informatics"/>
        </authorList>
    </citation>
    <scope>NUCLEOTIDE SEQUENCE [LARGE SCALE GENOMIC DNA]</scope>
</reference>
<dbReference type="OrthoDB" id="5826894at2759"/>
<dbReference type="InterPro" id="IPR001534">
    <property type="entry name" value="Transthyretin-like"/>
</dbReference>
<evidence type="ECO:0000313" key="9">
    <source>
        <dbReference type="WBParaSite" id="TCLT_0000206401-mRNA-1"/>
    </source>
</evidence>
<evidence type="ECO:0000256" key="6">
    <source>
        <dbReference type="SAM" id="SignalP"/>
    </source>
</evidence>
<evidence type="ECO:0000256" key="2">
    <source>
        <dbReference type="ARBA" id="ARBA00010112"/>
    </source>
</evidence>
<dbReference type="InterPro" id="IPR038479">
    <property type="entry name" value="Transthyretin-like_sf"/>
</dbReference>
<keyword evidence="5" id="KW-0472">Membrane</keyword>
<evidence type="ECO:0000256" key="5">
    <source>
        <dbReference type="SAM" id="Phobius"/>
    </source>
</evidence>
<dbReference type="PANTHER" id="PTHR21700">
    <property type="entry name" value="TRANSTHYRETIN-LIKE FAMILY PROTEIN-RELATED"/>
    <property type="match status" value="1"/>
</dbReference>
<keyword evidence="8" id="KW-1185">Reference proteome</keyword>
<keyword evidence="5" id="KW-0812">Transmembrane</keyword>
<sequence length="534" mass="60315">MNILQIIALLGFAAFCVNAGIIGSIQGITVVGRLACGTKSVQDQEVQLWEEDSGDPDDLLNTTRSDHKGNFKVFGQDKEVTAIEPYLSIKHSCENGVINPKCSITDEYLVPKEFIGKTYEMGIVSLSIARKNHKKKYFAIMLLNFLILSELAVASTFALGSIKNITVTGQIACSDRSLRNVEIQLWEHDTFDPDDLLKTTKSDHRGHFEIYGEEDEINNIEPYLVIVHNCDNGATNLFNKSKMYNKGSLRYTDQLRRPCLSDGHCEPKYCQKSAKAMCLKLAILMTSNVLFLLTLFGYHLALNAICTTKNVTITGQLGCGDRALKNVELELRERDTNLFLAVDPDDILNGTTSDSEGHFALYGEECEIGTIEPYLRIYHNCNDGALSKDCVITDEFDVPQDLIGGVYNMGIISLNIARKNHRKICRLCQKSMLVLLLFLHFELANSFFFIGKEQRVTVTGSIGCDDNAHDRDVYIELWEQDFGTVNMRCTVVDYFPIPAESINKVYRMGIVSLNIYHKNRKTRCKERTRKWRED</sequence>
<proteinExistence type="inferred from homology"/>
<keyword evidence="5" id="KW-1133">Transmembrane helix</keyword>
<dbReference type="Proteomes" id="UP000276776">
    <property type="component" value="Unassembled WGS sequence"/>
</dbReference>
<evidence type="ECO:0000313" key="7">
    <source>
        <dbReference type="EMBL" id="VDM97814.1"/>
    </source>
</evidence>
<keyword evidence="4 6" id="KW-0732">Signal</keyword>
<gene>
    <name evidence="7" type="ORF">TCLT_LOCUS2065</name>
</gene>
<dbReference type="AlphaFoldDB" id="A0A0N5CPC6"/>
<evidence type="ECO:0000256" key="3">
    <source>
        <dbReference type="ARBA" id="ARBA00022525"/>
    </source>
</evidence>
<dbReference type="GO" id="GO:0005576">
    <property type="term" value="C:extracellular region"/>
    <property type="evidence" value="ECO:0007669"/>
    <property type="project" value="UniProtKB-SubCell"/>
</dbReference>
<feature type="chain" id="PRO_5043126264" evidence="6">
    <location>
        <begin position="20"/>
        <end position="534"/>
    </location>
</feature>
<dbReference type="PANTHER" id="PTHR21700:SF30">
    <property type="entry name" value="TRANSTHYRETIN-LIKE FAMILY PROTEIN"/>
    <property type="match status" value="1"/>
</dbReference>
<comment type="similarity">
    <text evidence="2">Belongs to the nematode transthyretin-like family.</text>
</comment>
<dbReference type="EMBL" id="UYYF01000351">
    <property type="protein sequence ID" value="VDM97814.1"/>
    <property type="molecule type" value="Genomic_DNA"/>
</dbReference>
<feature type="signal peptide" evidence="6">
    <location>
        <begin position="1"/>
        <end position="19"/>
    </location>
</feature>
<organism evidence="9">
    <name type="scientific">Thelazia callipaeda</name>
    <name type="common">Oriental eyeworm</name>
    <name type="synonym">Parasitic nematode</name>
    <dbReference type="NCBI Taxonomy" id="103827"/>
    <lineage>
        <taxon>Eukaryota</taxon>
        <taxon>Metazoa</taxon>
        <taxon>Ecdysozoa</taxon>
        <taxon>Nematoda</taxon>
        <taxon>Chromadorea</taxon>
        <taxon>Rhabditida</taxon>
        <taxon>Spirurina</taxon>
        <taxon>Spiruromorpha</taxon>
        <taxon>Thelazioidea</taxon>
        <taxon>Thelaziidae</taxon>
        <taxon>Thelazia</taxon>
    </lineage>
</organism>
<protein>
    <submittedName>
        <fullName evidence="9">Transthyretin-like family protein</fullName>
    </submittedName>
</protein>
<keyword evidence="3" id="KW-0964">Secreted</keyword>
<evidence type="ECO:0000256" key="4">
    <source>
        <dbReference type="ARBA" id="ARBA00022729"/>
    </source>
</evidence>
<feature type="transmembrane region" description="Helical" evidence="5">
    <location>
        <begin position="137"/>
        <end position="159"/>
    </location>
</feature>
<evidence type="ECO:0000313" key="8">
    <source>
        <dbReference type="Proteomes" id="UP000276776"/>
    </source>
</evidence>
<dbReference type="GO" id="GO:0009986">
    <property type="term" value="C:cell surface"/>
    <property type="evidence" value="ECO:0007669"/>
    <property type="project" value="InterPro"/>
</dbReference>
<accession>A0A0N5CPC6</accession>
<comment type="subcellular location">
    <subcellularLocation>
        <location evidence="1">Secreted</location>
    </subcellularLocation>
</comment>
<dbReference type="Pfam" id="PF01060">
    <property type="entry name" value="TTR-52"/>
    <property type="match status" value="3"/>
</dbReference>
<evidence type="ECO:0000256" key="1">
    <source>
        <dbReference type="ARBA" id="ARBA00004613"/>
    </source>
</evidence>
<dbReference type="WBParaSite" id="TCLT_0000206401-mRNA-1">
    <property type="protein sequence ID" value="TCLT_0000206401-mRNA-1"/>
    <property type="gene ID" value="TCLT_0000206401"/>
</dbReference>
<name>A0A0N5CPC6_THECL</name>